<keyword evidence="13" id="KW-1185">Reference proteome</keyword>
<dbReference type="FunFam" id="1.10.10.60:FF:000169">
    <property type="entry name" value="DNA-binding protein SATB1"/>
    <property type="match status" value="1"/>
</dbReference>
<evidence type="ECO:0000256" key="3">
    <source>
        <dbReference type="ARBA" id="ARBA00022843"/>
    </source>
</evidence>
<feature type="domain" description="Homeobox" evidence="10">
    <location>
        <begin position="398"/>
        <end position="455"/>
    </location>
</feature>
<keyword evidence="6 7" id="KW-0539">Nucleus</keyword>
<reference evidence="12" key="2">
    <citation type="submission" date="2022-06" db="UniProtKB">
        <authorList>
            <consortium name="EnsemblMetazoa"/>
        </authorList>
    </citation>
    <scope>IDENTIFICATION</scope>
    <source>
        <strain evidence="12">DF5081</strain>
    </source>
</reference>
<dbReference type="SMART" id="SM00389">
    <property type="entry name" value="HOX"/>
    <property type="match status" value="2"/>
</dbReference>
<dbReference type="InterPro" id="IPR038224">
    <property type="entry name" value="SATB_ULD_sf"/>
</dbReference>
<evidence type="ECO:0008006" key="14">
    <source>
        <dbReference type="Google" id="ProtNLM"/>
    </source>
</evidence>
<feature type="compositionally biased region" description="Low complexity" evidence="9">
    <location>
        <begin position="335"/>
        <end position="355"/>
    </location>
</feature>
<evidence type="ECO:0000256" key="2">
    <source>
        <dbReference type="ARBA" id="ARBA00022737"/>
    </source>
</evidence>
<evidence type="ECO:0000256" key="1">
    <source>
        <dbReference type="ARBA" id="ARBA00004123"/>
    </source>
</evidence>
<dbReference type="Gene3D" id="1.10.10.60">
    <property type="entry name" value="Homeodomain-like"/>
    <property type="match status" value="2"/>
</dbReference>
<dbReference type="PANTHER" id="PTHR15116:SF16">
    <property type="entry name" value="DEFECTIVE PROVENTRICULUS, ISOFORM A"/>
    <property type="match status" value="1"/>
</dbReference>
<dbReference type="Pfam" id="PF00046">
    <property type="entry name" value="Homeodomain"/>
    <property type="match status" value="1"/>
</dbReference>
<evidence type="ECO:0000259" key="11">
    <source>
        <dbReference type="PROSITE" id="PS51982"/>
    </source>
</evidence>
<dbReference type="CDD" id="cd00086">
    <property type="entry name" value="homeodomain"/>
    <property type="match status" value="2"/>
</dbReference>
<evidence type="ECO:0000256" key="8">
    <source>
        <dbReference type="RuleBase" id="RU000682"/>
    </source>
</evidence>
<reference evidence="13" key="1">
    <citation type="submission" date="2010-08" db="EMBL/GenBank/DDBJ databases">
        <authorList>
            <consortium name="Caenorhabditis japonica Sequencing Consortium"/>
            <person name="Wilson R.K."/>
        </authorList>
    </citation>
    <scope>NUCLEOTIDE SEQUENCE [LARGE SCALE GENOMIC DNA]</scope>
    <source>
        <strain evidence="13">DF5081</strain>
    </source>
</reference>
<feature type="region of interest" description="Disordered" evidence="9">
    <location>
        <begin position="331"/>
        <end position="364"/>
    </location>
</feature>
<name>A0A8R1DSW7_CAEJA</name>
<dbReference type="GO" id="GO:0000978">
    <property type="term" value="F:RNA polymerase II cis-regulatory region sequence-specific DNA binding"/>
    <property type="evidence" value="ECO:0007669"/>
    <property type="project" value="TreeGrafter"/>
</dbReference>
<comment type="subcellular location">
    <subcellularLocation>
        <location evidence="1 7 8">Nucleus</location>
    </subcellularLocation>
</comment>
<dbReference type="InterPro" id="IPR032392">
    <property type="entry name" value="ULD"/>
</dbReference>
<proteinExistence type="predicted"/>
<sequence length="469" mass="52955">MFPMRVIVETVRSQHCLTCSHEGHMVSDTYAIVAGTTTLNQLVDTVLAALGHSSMSTNARGLIQVNNWKPLPFDLITENLDETVENLFKDISSHVVLKILSKPTADSTAVQCISEVKNKLLKAAVNKNPNVLSSVDNQQIKEVINTIISGDETLLNSEQISVVNEWLDTLETVEDRRSPTQVQRFNVLFEVPRLEKWFKSDPNPSKQKMNNYLSQLNQSPFRRNNMKISYQQICNWFQLQRSQNRKMPNVDSIHAVTAAQLINPGFQLSFLHSLLGNADQRPKFDFSNLINEKNDDPRLMGGSDSPSPADDEIHSNSDETNQDVAFAIKPEPEAESSASSPDMTSSMRESLSSTSPKLPSGLDLGSFSTNSSSASMSNVSASVFSAARSRLMFDPLTELPVLEKWFEENPHPTWMQIDQYTQMLNNCPYRENYPHISQHNVKIWFKNRRAKCKRMQNGLLEKMDQKVFV</sequence>
<evidence type="ECO:0000313" key="13">
    <source>
        <dbReference type="Proteomes" id="UP000005237"/>
    </source>
</evidence>
<dbReference type="EnsemblMetazoa" id="CJA11350.1">
    <property type="protein sequence ID" value="CJA11350.1"/>
    <property type="gene ID" value="WBGene00130554"/>
</dbReference>
<evidence type="ECO:0000256" key="4">
    <source>
        <dbReference type="ARBA" id="ARBA00023125"/>
    </source>
</evidence>
<dbReference type="PROSITE" id="PS51982">
    <property type="entry name" value="CMP"/>
    <property type="match status" value="1"/>
</dbReference>
<dbReference type="Gene3D" id="3.10.20.710">
    <property type="entry name" value="SATB, ubiquitin-like oligomerisation domain"/>
    <property type="match status" value="1"/>
</dbReference>
<organism evidence="12 13">
    <name type="scientific">Caenorhabditis japonica</name>
    <dbReference type="NCBI Taxonomy" id="281687"/>
    <lineage>
        <taxon>Eukaryota</taxon>
        <taxon>Metazoa</taxon>
        <taxon>Ecdysozoa</taxon>
        <taxon>Nematoda</taxon>
        <taxon>Chromadorea</taxon>
        <taxon>Rhabditida</taxon>
        <taxon>Rhabditina</taxon>
        <taxon>Rhabditomorpha</taxon>
        <taxon>Rhabditoidea</taxon>
        <taxon>Rhabditidae</taxon>
        <taxon>Peloderinae</taxon>
        <taxon>Caenorhabditis</taxon>
    </lineage>
</organism>
<dbReference type="AlphaFoldDB" id="A0A8R1DSW7"/>
<feature type="domain" description="CMP" evidence="11">
    <location>
        <begin position="1"/>
        <end position="103"/>
    </location>
</feature>
<evidence type="ECO:0000313" key="12">
    <source>
        <dbReference type="EnsemblMetazoa" id="CJA11350.1"/>
    </source>
</evidence>
<dbReference type="GO" id="GO:0000981">
    <property type="term" value="F:DNA-binding transcription factor activity, RNA polymerase II-specific"/>
    <property type="evidence" value="ECO:0007669"/>
    <property type="project" value="TreeGrafter"/>
</dbReference>
<accession>A0A8R1DSW7</accession>
<dbReference type="Proteomes" id="UP000005237">
    <property type="component" value="Unassembled WGS sequence"/>
</dbReference>
<feature type="DNA-binding region" description="Homeobox" evidence="7">
    <location>
        <begin position="400"/>
        <end position="456"/>
    </location>
</feature>
<feature type="region of interest" description="Disordered" evidence="9">
    <location>
        <begin position="288"/>
        <end position="319"/>
    </location>
</feature>
<dbReference type="PANTHER" id="PTHR15116">
    <property type="entry name" value="DNA-BINDING PROTEIN SATB FAMILY MEMBER"/>
    <property type="match status" value="1"/>
</dbReference>
<dbReference type="GO" id="GO:0006338">
    <property type="term" value="P:chromatin remodeling"/>
    <property type="evidence" value="ECO:0007669"/>
    <property type="project" value="InterPro"/>
</dbReference>
<dbReference type="SUPFAM" id="SSF46689">
    <property type="entry name" value="Homeodomain-like"/>
    <property type="match status" value="2"/>
</dbReference>
<keyword evidence="3" id="KW-0832">Ubl conjugation</keyword>
<evidence type="ECO:0000256" key="6">
    <source>
        <dbReference type="ARBA" id="ARBA00023242"/>
    </source>
</evidence>
<dbReference type="GO" id="GO:0005634">
    <property type="term" value="C:nucleus"/>
    <property type="evidence" value="ECO:0007669"/>
    <property type="project" value="UniProtKB-SubCell"/>
</dbReference>
<dbReference type="InterPro" id="IPR001356">
    <property type="entry name" value="HD"/>
</dbReference>
<evidence type="ECO:0000259" key="10">
    <source>
        <dbReference type="PROSITE" id="PS50071"/>
    </source>
</evidence>
<protein>
    <recommendedName>
        <fullName evidence="14">Homeobox domain-containing protein</fullName>
    </recommendedName>
</protein>
<dbReference type="PROSITE" id="PS50071">
    <property type="entry name" value="HOMEOBOX_2"/>
    <property type="match status" value="2"/>
</dbReference>
<dbReference type="Pfam" id="PF16534">
    <property type="entry name" value="ULD"/>
    <property type="match status" value="1"/>
</dbReference>
<feature type="DNA-binding region" description="Homeobox" evidence="7">
    <location>
        <begin position="192"/>
        <end position="248"/>
    </location>
</feature>
<dbReference type="InterPro" id="IPR009057">
    <property type="entry name" value="Homeodomain-like_sf"/>
</dbReference>
<dbReference type="InterPro" id="IPR039673">
    <property type="entry name" value="SATB1/SATB2"/>
</dbReference>
<evidence type="ECO:0000256" key="7">
    <source>
        <dbReference type="PROSITE-ProRule" id="PRU00108"/>
    </source>
</evidence>
<keyword evidence="4 7" id="KW-0238">DNA-binding</keyword>
<keyword evidence="2" id="KW-0677">Repeat</keyword>
<feature type="domain" description="Homeobox" evidence="10">
    <location>
        <begin position="190"/>
        <end position="247"/>
    </location>
</feature>
<evidence type="ECO:0000256" key="9">
    <source>
        <dbReference type="SAM" id="MobiDB-lite"/>
    </source>
</evidence>
<keyword evidence="5 7" id="KW-0371">Homeobox</keyword>
<evidence type="ECO:0000256" key="5">
    <source>
        <dbReference type="ARBA" id="ARBA00023155"/>
    </source>
</evidence>